<keyword evidence="1" id="KW-1133">Transmembrane helix</keyword>
<keyword evidence="1" id="KW-0472">Membrane</keyword>
<organism evidence="2 3">
    <name type="scientific">candidate division WWE3 bacterium CG08_land_8_20_14_0_20_43_13</name>
    <dbReference type="NCBI Taxonomy" id="1975087"/>
    <lineage>
        <taxon>Bacteria</taxon>
        <taxon>Katanobacteria</taxon>
    </lineage>
</organism>
<dbReference type="InterPro" id="IPR036249">
    <property type="entry name" value="Thioredoxin-like_sf"/>
</dbReference>
<comment type="caution">
    <text evidence="2">The sequence shown here is derived from an EMBL/GenBank/DDBJ whole genome shotgun (WGS) entry which is preliminary data.</text>
</comment>
<evidence type="ECO:0000256" key="1">
    <source>
        <dbReference type="SAM" id="Phobius"/>
    </source>
</evidence>
<accession>A0A2H0XAF1</accession>
<dbReference type="AlphaFoldDB" id="A0A2H0XAF1"/>
<feature type="transmembrane region" description="Helical" evidence="1">
    <location>
        <begin position="7"/>
        <end position="26"/>
    </location>
</feature>
<reference evidence="3" key="1">
    <citation type="submission" date="2017-09" db="EMBL/GenBank/DDBJ databases">
        <title>Depth-based differentiation of microbial function through sediment-hosted aquifers and enrichment of novel symbionts in the deep terrestrial subsurface.</title>
        <authorList>
            <person name="Probst A.J."/>
            <person name="Ladd B."/>
            <person name="Jarett J.K."/>
            <person name="Geller-Mcgrath D.E."/>
            <person name="Sieber C.M.K."/>
            <person name="Emerson J.B."/>
            <person name="Anantharaman K."/>
            <person name="Thomas B.C."/>
            <person name="Malmstrom R."/>
            <person name="Stieglmeier M."/>
            <person name="Klingl A."/>
            <person name="Woyke T."/>
            <person name="Ryan C.M."/>
            <person name="Banfield J.F."/>
        </authorList>
    </citation>
    <scope>NUCLEOTIDE SEQUENCE [LARGE SCALE GENOMIC DNA]</scope>
</reference>
<dbReference type="EMBL" id="PEYW01000006">
    <property type="protein sequence ID" value="PIS21058.1"/>
    <property type="molecule type" value="Genomic_DNA"/>
</dbReference>
<proteinExistence type="predicted"/>
<evidence type="ECO:0008006" key="4">
    <source>
        <dbReference type="Google" id="ProtNLM"/>
    </source>
</evidence>
<sequence length="135" mass="15223">MNKKEKLITAIIIASLIAAAALLIYFEGQSEKDQIIYYWSYDCPHCHELNKYLDENGLRDKLNLKEKEISKNPKNLARLTVDAKKCGFDNSMIAIPMMVSQGKCYLGPTQIVELINGLLDIEEQSNASNPAQTEE</sequence>
<dbReference type="Gene3D" id="3.40.30.10">
    <property type="entry name" value="Glutaredoxin"/>
    <property type="match status" value="1"/>
</dbReference>
<evidence type="ECO:0000313" key="3">
    <source>
        <dbReference type="Proteomes" id="UP000231414"/>
    </source>
</evidence>
<keyword evidence="1" id="KW-0812">Transmembrane</keyword>
<protein>
    <recommendedName>
        <fullName evidence="4">Thioredoxin-like fold domain-containing protein</fullName>
    </recommendedName>
</protein>
<dbReference type="Proteomes" id="UP000231414">
    <property type="component" value="Unassembled WGS sequence"/>
</dbReference>
<gene>
    <name evidence="2" type="ORF">COT52_00320</name>
</gene>
<dbReference type="SUPFAM" id="SSF52833">
    <property type="entry name" value="Thioredoxin-like"/>
    <property type="match status" value="1"/>
</dbReference>
<evidence type="ECO:0000313" key="2">
    <source>
        <dbReference type="EMBL" id="PIS21058.1"/>
    </source>
</evidence>
<name>A0A2H0XAF1_UNCKA</name>